<accession>A0A4R0NBV7</accession>
<feature type="chain" id="PRO_5040684179" description="Porin" evidence="1">
    <location>
        <begin position="21"/>
        <end position="409"/>
    </location>
</feature>
<dbReference type="EMBL" id="SWDX01000010">
    <property type="protein sequence ID" value="TKC57237.1"/>
    <property type="molecule type" value="Genomic_DNA"/>
</dbReference>
<name>A0A4U1G168_9SPHI</name>
<dbReference type="RefSeq" id="WP_131608749.1">
    <property type="nucleotide sequence ID" value="NZ_SJSM01000005.1"/>
</dbReference>
<dbReference type="Proteomes" id="UP000291117">
    <property type="component" value="Unassembled WGS sequence"/>
</dbReference>
<accession>A0A4U1G168</accession>
<sequence length="409" mass="46100">MKKLATILTIILITSLTVKAQIDPKLLKKPGSDTVKQTLNMDAVYDRPFVAVGKLPVSVGGYMEANWQYTGTDGISDGQQFQFRRMTLFVASSIGKRIKFLSEIEFEPADKEIAIEFAALDLELHPLLNLRGGMIMNPIGAFNQNHDGPKWEFTDRPIAMTQMLPATWSNAGFGIYGKYYNTNWMFGYELYASSGFDNSIIANVENRTFLPAAKENTERFEEMASGQPLLTGKIAVRHNKIGEIGLSYMGGIYNKWQDDGIVIDDKRRLDVFAVDFNTTLPRLHTFITAEWAWIKVNVPSTYTQQFGNRQQGGFADIVQPILKKTILGWQKATVSLACRLEYVDWNVGKFVETGENIGDQLWSIMPGLSFRPRPQTVLRMSYRIQQQKDLLGNPPAKTAAIQFGLSTYF</sequence>
<evidence type="ECO:0000313" key="3">
    <source>
        <dbReference type="EMBL" id="TKC57237.1"/>
    </source>
</evidence>
<organism evidence="3 5">
    <name type="scientific">Pedobacter hiemivivus</name>
    <dbReference type="NCBI Taxonomy" id="2530454"/>
    <lineage>
        <taxon>Bacteria</taxon>
        <taxon>Pseudomonadati</taxon>
        <taxon>Bacteroidota</taxon>
        <taxon>Sphingobacteriia</taxon>
        <taxon>Sphingobacteriales</taxon>
        <taxon>Sphingobacteriaceae</taxon>
        <taxon>Pedobacter</taxon>
    </lineage>
</organism>
<reference evidence="3 5" key="2">
    <citation type="submission" date="2019-04" db="EMBL/GenBank/DDBJ databases">
        <title>Pedobacter sp. RP-1-16 sp. nov., isolated from Arctic soil.</title>
        <authorList>
            <person name="Dahal R.H."/>
            <person name="Kim D.-U."/>
        </authorList>
    </citation>
    <scope>NUCLEOTIDE SEQUENCE [LARGE SCALE GENOMIC DNA]</scope>
    <source>
        <strain evidence="3 5">RP-1-16</strain>
    </source>
</reference>
<evidence type="ECO:0000313" key="2">
    <source>
        <dbReference type="EMBL" id="TCC96452.1"/>
    </source>
</evidence>
<dbReference type="Proteomes" id="UP000309594">
    <property type="component" value="Unassembled WGS sequence"/>
</dbReference>
<evidence type="ECO:0000313" key="5">
    <source>
        <dbReference type="Proteomes" id="UP000309594"/>
    </source>
</evidence>
<evidence type="ECO:0008006" key="6">
    <source>
        <dbReference type="Google" id="ProtNLM"/>
    </source>
</evidence>
<feature type="signal peptide" evidence="1">
    <location>
        <begin position="1"/>
        <end position="20"/>
    </location>
</feature>
<protein>
    <recommendedName>
        <fullName evidence="6">Porin</fullName>
    </recommendedName>
</protein>
<dbReference type="AlphaFoldDB" id="A0A4U1G168"/>
<dbReference type="EMBL" id="SJSM01000005">
    <property type="protein sequence ID" value="TCC96452.1"/>
    <property type="molecule type" value="Genomic_DNA"/>
</dbReference>
<reference evidence="2 4" key="1">
    <citation type="submission" date="2019-02" db="EMBL/GenBank/DDBJ databases">
        <title>Pedobacter sp. RP-3-8 sp. nov., isolated from Arctic soil.</title>
        <authorList>
            <person name="Dahal R.H."/>
        </authorList>
    </citation>
    <scope>NUCLEOTIDE SEQUENCE [LARGE SCALE GENOMIC DNA]</scope>
    <source>
        <strain evidence="2 4">RP-3-8</strain>
    </source>
</reference>
<comment type="caution">
    <text evidence="3">The sequence shown here is derived from an EMBL/GenBank/DDBJ whole genome shotgun (WGS) entry which is preliminary data.</text>
</comment>
<dbReference type="InterPro" id="IPR023614">
    <property type="entry name" value="Porin_dom_sf"/>
</dbReference>
<dbReference type="OrthoDB" id="9768080at2"/>
<evidence type="ECO:0000313" key="4">
    <source>
        <dbReference type="Proteomes" id="UP000291117"/>
    </source>
</evidence>
<keyword evidence="4" id="KW-1185">Reference proteome</keyword>
<dbReference type="SUPFAM" id="SSF56935">
    <property type="entry name" value="Porins"/>
    <property type="match status" value="1"/>
</dbReference>
<dbReference type="Gene3D" id="2.40.160.10">
    <property type="entry name" value="Porin"/>
    <property type="match status" value="1"/>
</dbReference>
<keyword evidence="1" id="KW-0732">Signal</keyword>
<gene>
    <name evidence="2" type="ORF">EZ444_10740</name>
    <name evidence="3" type="ORF">FBD94_21675</name>
</gene>
<proteinExistence type="predicted"/>
<evidence type="ECO:0000256" key="1">
    <source>
        <dbReference type="SAM" id="SignalP"/>
    </source>
</evidence>